<dbReference type="AlphaFoldDB" id="A0A401G851"/>
<feature type="region of interest" description="Disordered" evidence="3">
    <location>
        <begin position="233"/>
        <end position="273"/>
    </location>
</feature>
<feature type="compositionally biased region" description="Low complexity" evidence="3">
    <location>
        <begin position="103"/>
        <end position="121"/>
    </location>
</feature>
<dbReference type="SUPFAM" id="SSF48230">
    <property type="entry name" value="Chondroitin AC/alginate lyase"/>
    <property type="match status" value="1"/>
</dbReference>
<dbReference type="EMBL" id="BFAD01000001">
    <property type="protein sequence ID" value="GBE78323.1"/>
    <property type="molecule type" value="Genomic_DNA"/>
</dbReference>
<reference evidence="6 7" key="1">
    <citation type="journal article" date="2018" name="Sci. Rep.">
        <title>Genome sequence of the cauliflower mushroom Sparassis crispa (Hanabiratake) and its association with beneficial usage.</title>
        <authorList>
            <person name="Kiyama R."/>
            <person name="Furutani Y."/>
            <person name="Kawaguchi K."/>
            <person name="Nakanishi T."/>
        </authorList>
    </citation>
    <scope>NUCLEOTIDE SEQUENCE [LARGE SCALE GENOMIC DNA]</scope>
</reference>
<feature type="region of interest" description="Disordered" evidence="3">
    <location>
        <begin position="102"/>
        <end position="142"/>
    </location>
</feature>
<feature type="region of interest" description="Disordered" evidence="3">
    <location>
        <begin position="35"/>
        <end position="71"/>
    </location>
</feature>
<evidence type="ECO:0000256" key="4">
    <source>
        <dbReference type="SAM" id="SignalP"/>
    </source>
</evidence>
<comment type="caution">
    <text evidence="6">The sequence shown here is derived from an EMBL/GenBank/DDBJ whole genome shotgun (WGS) entry which is preliminary data.</text>
</comment>
<sequence length="661" mass="70914">MRRILAYLSLSAAVGFAISPNNEWVNIDYLLKQAGGSGSSDTSGARQQIVSSAGGTAKAGPWGITTKNPVLPPSGNSHDYLGWAPYHWPDCNWCSKGATHLMNPSSGGDEPGNPSGGPDSSDPGDDGNSDDPNDPDGDDEDILIVPREAGDFSAARGDVFHPRHRMKHVRRATNYTTSGVADPPRIRYLAFRSPDDTTSPLDVYAAADLDSLPTTGTLSAPALPTQLPTLGVTPALTDGSSQTSIGTVDGTPAPAQAPAKTQHSSCTPSPTKSLSPSATWTTCPYQVRDGKLNPDVRSLPDSPAVIDMTESVFYNCVAYVLQKTSTFSKNAAGFIDAFFLSPSTAMNPNLNFGQLVRGPGQDHQIGTFTGVLDLRGMVKVINGIQMLKAARSPDWTSARDKGMLAWTNQYVSWLQTSDIGKQTAAAPNNHFSFYVNQLTATKMYVGDTSGAISTLQSYFSKQYLDQVAASGEQPFEAVRTRPYHYRCFNLEAMIANAKMGDQLGLNLWTSKSKYGATIQTALDYTMSLDPKDEDVSDIFPHVAAVAAAYGDPKGKYAAFLQKQVSDYKSMPFWFYDQNSALPNAPASHTARDLGELEHSSTAAGTERAILDTITPSATIPFQCPTVFATATEVAIDDGIYVTCDELKPFYEIVMPLESNAP</sequence>
<proteinExistence type="predicted"/>
<dbReference type="GO" id="GO:0042597">
    <property type="term" value="C:periplasmic space"/>
    <property type="evidence" value="ECO:0007669"/>
    <property type="project" value="InterPro"/>
</dbReference>
<feature type="chain" id="PRO_5019449618" description="Alginate lyase domain-containing protein" evidence="4">
    <location>
        <begin position="18"/>
        <end position="661"/>
    </location>
</feature>
<evidence type="ECO:0000256" key="1">
    <source>
        <dbReference type="ARBA" id="ARBA00022729"/>
    </source>
</evidence>
<keyword evidence="7" id="KW-1185">Reference proteome</keyword>
<dbReference type="InParanoid" id="A0A401G851"/>
<feature type="domain" description="Alginate lyase" evidence="5">
    <location>
        <begin position="255"/>
        <end position="526"/>
    </location>
</feature>
<keyword evidence="2" id="KW-0456">Lyase</keyword>
<protein>
    <recommendedName>
        <fullName evidence="5">Alginate lyase domain-containing protein</fullName>
    </recommendedName>
</protein>
<dbReference type="Gene3D" id="1.50.10.100">
    <property type="entry name" value="Chondroitin AC/alginate lyase"/>
    <property type="match status" value="2"/>
</dbReference>
<organism evidence="6 7">
    <name type="scientific">Sparassis crispa</name>
    <dbReference type="NCBI Taxonomy" id="139825"/>
    <lineage>
        <taxon>Eukaryota</taxon>
        <taxon>Fungi</taxon>
        <taxon>Dikarya</taxon>
        <taxon>Basidiomycota</taxon>
        <taxon>Agaricomycotina</taxon>
        <taxon>Agaricomycetes</taxon>
        <taxon>Polyporales</taxon>
        <taxon>Sparassidaceae</taxon>
        <taxon>Sparassis</taxon>
    </lineage>
</organism>
<name>A0A401G851_9APHY</name>
<evidence type="ECO:0000256" key="3">
    <source>
        <dbReference type="SAM" id="MobiDB-lite"/>
    </source>
</evidence>
<feature type="compositionally biased region" description="Polar residues" evidence="3">
    <location>
        <begin position="45"/>
        <end position="54"/>
    </location>
</feature>
<evidence type="ECO:0000313" key="7">
    <source>
        <dbReference type="Proteomes" id="UP000287166"/>
    </source>
</evidence>
<evidence type="ECO:0000256" key="2">
    <source>
        <dbReference type="ARBA" id="ARBA00023239"/>
    </source>
</evidence>
<dbReference type="InterPro" id="IPR008397">
    <property type="entry name" value="Alginate_lyase_dom"/>
</dbReference>
<keyword evidence="1 4" id="KW-0732">Signal</keyword>
<feature type="compositionally biased region" description="Polar residues" evidence="3">
    <location>
        <begin position="261"/>
        <end position="273"/>
    </location>
</feature>
<dbReference type="OrthoDB" id="63533at2759"/>
<accession>A0A401G851</accession>
<dbReference type="GeneID" id="38775240"/>
<dbReference type="STRING" id="139825.A0A401G851"/>
<feature type="signal peptide" evidence="4">
    <location>
        <begin position="1"/>
        <end position="17"/>
    </location>
</feature>
<gene>
    <name evidence="6" type="ORF">SCP_0112080</name>
</gene>
<feature type="compositionally biased region" description="Acidic residues" evidence="3">
    <location>
        <begin position="122"/>
        <end position="142"/>
    </location>
</feature>
<dbReference type="GO" id="GO:0016829">
    <property type="term" value="F:lyase activity"/>
    <property type="evidence" value="ECO:0007669"/>
    <property type="project" value="UniProtKB-KW"/>
</dbReference>
<evidence type="ECO:0000259" key="5">
    <source>
        <dbReference type="Pfam" id="PF05426"/>
    </source>
</evidence>
<dbReference type="InterPro" id="IPR008929">
    <property type="entry name" value="Chondroitin_lyas"/>
</dbReference>
<dbReference type="Pfam" id="PF05426">
    <property type="entry name" value="Alginate_lyase"/>
    <property type="match status" value="1"/>
</dbReference>
<dbReference type="Proteomes" id="UP000287166">
    <property type="component" value="Unassembled WGS sequence"/>
</dbReference>
<evidence type="ECO:0000313" key="6">
    <source>
        <dbReference type="EMBL" id="GBE78323.1"/>
    </source>
</evidence>
<dbReference type="RefSeq" id="XP_027609236.1">
    <property type="nucleotide sequence ID" value="XM_027753435.1"/>
</dbReference>